<reference evidence="5" key="1">
    <citation type="submission" date="2012-12" db="EMBL/GenBank/DDBJ databases">
        <authorList>
            <person name="Hellsten U."/>
            <person name="Grimwood J."/>
            <person name="Chapman J.A."/>
            <person name="Shapiro H."/>
            <person name="Aerts A."/>
            <person name="Otillar R.P."/>
            <person name="Terry A.Y."/>
            <person name="Boore J.L."/>
            <person name="Simakov O."/>
            <person name="Marletaz F."/>
            <person name="Cho S.-J."/>
            <person name="Edsinger-Gonzales E."/>
            <person name="Havlak P."/>
            <person name="Kuo D.-H."/>
            <person name="Larsson T."/>
            <person name="Lv J."/>
            <person name="Arendt D."/>
            <person name="Savage R."/>
            <person name="Osoegawa K."/>
            <person name="de Jong P."/>
            <person name="Lindberg D.R."/>
            <person name="Seaver E.C."/>
            <person name="Weisblat D.A."/>
            <person name="Putnam N.H."/>
            <person name="Grigoriev I.V."/>
            <person name="Rokhsar D.S."/>
        </authorList>
    </citation>
    <scope>NUCLEOTIDE SEQUENCE</scope>
</reference>
<dbReference type="OrthoDB" id="69641at2759"/>
<dbReference type="SUPFAM" id="SSF54211">
    <property type="entry name" value="Ribosomal protein S5 domain 2-like"/>
    <property type="match status" value="1"/>
</dbReference>
<dbReference type="EMBL" id="KB096742">
    <property type="protein sequence ID" value="ESO02625.1"/>
    <property type="molecule type" value="Genomic_DNA"/>
</dbReference>
<protein>
    <recommendedName>
        <fullName evidence="2">Impact N-terminal domain-containing protein</fullName>
    </recommendedName>
</protein>
<evidence type="ECO:0000313" key="4">
    <source>
        <dbReference type="EnsemblMetazoa" id="HelroP65701"/>
    </source>
</evidence>
<sequence>SELLVSELPPIYDGRIITDRKSEFQGHLAPVYHIKQVHMVVNKLKENKKIADATHNIIAYRIDSDIGGKNSGSYDDGEHHAGNRMLHLLEQMDAKNVLVVVSRWYGGIHLGPDRFRHINACTKDLLEEHGYMRQKVVLITFIIIINYF</sequence>
<organism evidence="4 5">
    <name type="scientific">Helobdella robusta</name>
    <name type="common">Californian leech</name>
    <dbReference type="NCBI Taxonomy" id="6412"/>
    <lineage>
        <taxon>Eukaryota</taxon>
        <taxon>Metazoa</taxon>
        <taxon>Spiralia</taxon>
        <taxon>Lophotrochozoa</taxon>
        <taxon>Annelida</taxon>
        <taxon>Clitellata</taxon>
        <taxon>Hirudinea</taxon>
        <taxon>Rhynchobdellida</taxon>
        <taxon>Glossiphoniidae</taxon>
        <taxon>Helobdella</taxon>
    </lineage>
</organism>
<dbReference type="GO" id="GO:0006446">
    <property type="term" value="P:regulation of translational initiation"/>
    <property type="evidence" value="ECO:0000318"/>
    <property type="project" value="GO_Central"/>
</dbReference>
<feature type="domain" description="Impact N-terminal" evidence="2">
    <location>
        <begin position="20"/>
        <end position="126"/>
    </location>
</feature>
<dbReference type="GO" id="GO:0005737">
    <property type="term" value="C:cytoplasm"/>
    <property type="evidence" value="ECO:0000318"/>
    <property type="project" value="GO_Central"/>
</dbReference>
<dbReference type="Gene3D" id="3.30.230.30">
    <property type="entry name" value="Impact, N-terminal domain"/>
    <property type="match status" value="1"/>
</dbReference>
<name>T1FYB6_HELRO</name>
<proteinExistence type="inferred from homology"/>
<dbReference type="GO" id="GO:0140469">
    <property type="term" value="P:GCN2-mediated signaling"/>
    <property type="evidence" value="ECO:0000318"/>
    <property type="project" value="GO_Central"/>
</dbReference>
<dbReference type="InterPro" id="IPR023582">
    <property type="entry name" value="Impact"/>
</dbReference>
<dbReference type="Proteomes" id="UP000015101">
    <property type="component" value="Unassembled WGS sequence"/>
</dbReference>
<dbReference type="GeneID" id="20213814"/>
<evidence type="ECO:0000259" key="2">
    <source>
        <dbReference type="Pfam" id="PF01205"/>
    </source>
</evidence>
<dbReference type="RefSeq" id="XP_009020033.1">
    <property type="nucleotide sequence ID" value="XM_009021785.1"/>
</dbReference>
<dbReference type="InterPro" id="IPR001498">
    <property type="entry name" value="Impact_N"/>
</dbReference>
<reference evidence="3 5" key="2">
    <citation type="journal article" date="2013" name="Nature">
        <title>Insights into bilaterian evolution from three spiralian genomes.</title>
        <authorList>
            <person name="Simakov O."/>
            <person name="Marletaz F."/>
            <person name="Cho S.J."/>
            <person name="Edsinger-Gonzales E."/>
            <person name="Havlak P."/>
            <person name="Hellsten U."/>
            <person name="Kuo D.H."/>
            <person name="Larsson T."/>
            <person name="Lv J."/>
            <person name="Arendt D."/>
            <person name="Savage R."/>
            <person name="Osoegawa K."/>
            <person name="de Jong P."/>
            <person name="Grimwood J."/>
            <person name="Chapman J.A."/>
            <person name="Shapiro H."/>
            <person name="Aerts A."/>
            <person name="Otillar R.P."/>
            <person name="Terry A.Y."/>
            <person name="Boore J.L."/>
            <person name="Grigoriev I.V."/>
            <person name="Lindberg D.R."/>
            <person name="Seaver E.C."/>
            <person name="Weisblat D.A."/>
            <person name="Putnam N.H."/>
            <person name="Rokhsar D.S."/>
        </authorList>
    </citation>
    <scope>NUCLEOTIDE SEQUENCE</scope>
</reference>
<keyword evidence="5" id="KW-1185">Reference proteome</keyword>
<dbReference type="eggNOG" id="KOG3299">
    <property type="taxonomic scope" value="Eukaryota"/>
</dbReference>
<comment type="similarity">
    <text evidence="1">Belongs to the IMPACT family.</text>
</comment>
<dbReference type="EnsemblMetazoa" id="HelroT65701">
    <property type="protein sequence ID" value="HelroP65701"/>
    <property type="gene ID" value="HelroG65701"/>
</dbReference>
<dbReference type="PANTHER" id="PTHR16301:SF25">
    <property type="entry name" value="PROTEIN IMPACT"/>
    <property type="match status" value="1"/>
</dbReference>
<dbReference type="CTD" id="20213814"/>
<dbReference type="AlphaFoldDB" id="T1FYB6"/>
<dbReference type="KEGG" id="hro:HELRODRAFT_65701"/>
<gene>
    <name evidence="4" type="primary">20213814</name>
    <name evidence="3" type="ORF">HELRODRAFT_65701</name>
</gene>
<accession>T1FYB6</accession>
<dbReference type="InParanoid" id="T1FYB6"/>
<dbReference type="InterPro" id="IPR036956">
    <property type="entry name" value="Impact_N_sf"/>
</dbReference>
<evidence type="ECO:0000256" key="1">
    <source>
        <dbReference type="ARBA" id="ARBA00007665"/>
    </source>
</evidence>
<dbReference type="STRING" id="6412.T1FYB6"/>
<dbReference type="OMA" id="SHPHMYA"/>
<dbReference type="InterPro" id="IPR020568">
    <property type="entry name" value="Ribosomal_Su5_D2-typ_SF"/>
</dbReference>
<reference evidence="4" key="3">
    <citation type="submission" date="2015-06" db="UniProtKB">
        <authorList>
            <consortium name="EnsemblMetazoa"/>
        </authorList>
    </citation>
    <scope>IDENTIFICATION</scope>
</reference>
<evidence type="ECO:0000313" key="5">
    <source>
        <dbReference type="Proteomes" id="UP000015101"/>
    </source>
</evidence>
<dbReference type="HOGENOM" id="CLU_045276_3_0_1"/>
<dbReference type="PANTHER" id="PTHR16301">
    <property type="entry name" value="IMPACT-RELATED"/>
    <property type="match status" value="1"/>
</dbReference>
<evidence type="ECO:0000313" key="3">
    <source>
        <dbReference type="EMBL" id="ESO02625.1"/>
    </source>
</evidence>
<dbReference type="EMBL" id="AMQM01000970">
    <property type="status" value="NOT_ANNOTATED_CDS"/>
    <property type="molecule type" value="Genomic_DNA"/>
</dbReference>
<dbReference type="Pfam" id="PF01205">
    <property type="entry name" value="Impact_N"/>
    <property type="match status" value="1"/>
</dbReference>